<dbReference type="GeneTree" id="ENSGT00940000165072"/>
<keyword evidence="5" id="KW-0325">Glycoprotein</keyword>
<feature type="disulfide bond" evidence="6">
    <location>
        <begin position="88"/>
        <end position="97"/>
    </location>
</feature>
<dbReference type="Gene3D" id="4.10.740.10">
    <property type="entry name" value="Coagulation Factor IX"/>
    <property type="match status" value="1"/>
</dbReference>
<dbReference type="InterPro" id="IPR001881">
    <property type="entry name" value="EGF-like_Ca-bd_dom"/>
</dbReference>
<dbReference type="Ensembl" id="ENSPNYT00000012628.1">
    <property type="protein sequence ID" value="ENSPNYP00000012325.1"/>
    <property type="gene ID" value="ENSPNYG00000009343.1"/>
</dbReference>
<evidence type="ECO:0000259" key="7">
    <source>
        <dbReference type="PROSITE" id="PS50026"/>
    </source>
</evidence>
<dbReference type="FunFam" id="2.10.25.10:FF:000321">
    <property type="entry name" value="Protein delta homolog 1"/>
    <property type="match status" value="1"/>
</dbReference>
<dbReference type="GO" id="GO:0005615">
    <property type="term" value="C:extracellular space"/>
    <property type="evidence" value="ECO:0007669"/>
    <property type="project" value="TreeGrafter"/>
</dbReference>
<dbReference type="STRING" id="303518.ENSPNYP00000012325"/>
<keyword evidence="4 6" id="KW-1015">Disulfide bond</keyword>
<sequence length="165" mass="18459">VFQFFCPPLSVLGSVANSHFLEEMLPGNLERECYEERCSLEEATEIFQTQEKTMEFWYRYTNLNPCGTNPCLNGGMCTLDRGDFTCLCPPQYQGKICNTVVLECHYRNGGCMQYCRDLAGGAGVQCGCADGYFLESDRQSCSKTGNTPRTHIVLREQISPVLASC</sequence>
<evidence type="ECO:0000256" key="2">
    <source>
        <dbReference type="ARBA" id="ARBA00022729"/>
    </source>
</evidence>
<keyword evidence="1 6" id="KW-0245">EGF-like domain</keyword>
<proteinExistence type="predicted"/>
<dbReference type="Pfam" id="PF00594">
    <property type="entry name" value="Gla"/>
    <property type="match status" value="1"/>
</dbReference>
<name>A0A3B4G2W7_9CICH</name>
<accession>A0A3B4G2W7</accession>
<dbReference type="InterPro" id="IPR000294">
    <property type="entry name" value="GLA_domain"/>
</dbReference>
<dbReference type="PRINTS" id="PR00001">
    <property type="entry name" value="GLABLOOD"/>
</dbReference>
<evidence type="ECO:0000259" key="8">
    <source>
        <dbReference type="PROSITE" id="PS50998"/>
    </source>
</evidence>
<dbReference type="SUPFAM" id="SSF57196">
    <property type="entry name" value="EGF/Laminin"/>
    <property type="match status" value="2"/>
</dbReference>
<dbReference type="PROSITE" id="PS50998">
    <property type="entry name" value="GLA_2"/>
    <property type="match status" value="1"/>
</dbReference>
<dbReference type="PROSITE" id="PS00022">
    <property type="entry name" value="EGF_1"/>
    <property type="match status" value="1"/>
</dbReference>
<dbReference type="SMART" id="SM00181">
    <property type="entry name" value="EGF"/>
    <property type="match status" value="2"/>
</dbReference>
<comment type="caution">
    <text evidence="6">Lacks conserved residue(s) required for the propagation of feature annotation.</text>
</comment>
<feature type="domain" description="EGF-like" evidence="7">
    <location>
        <begin position="62"/>
        <end position="98"/>
    </location>
</feature>
<dbReference type="InterPro" id="IPR000742">
    <property type="entry name" value="EGF"/>
</dbReference>
<dbReference type="InterPro" id="IPR050442">
    <property type="entry name" value="Peptidase_S1_coag_factors"/>
</dbReference>
<evidence type="ECO:0000256" key="4">
    <source>
        <dbReference type="ARBA" id="ARBA00023157"/>
    </source>
</evidence>
<dbReference type="PANTHER" id="PTHR24278:SF25">
    <property type="entry name" value="COAGULATION FACTOR IX"/>
    <property type="match status" value="1"/>
</dbReference>
<dbReference type="GO" id="GO:0005509">
    <property type="term" value="F:calcium ion binding"/>
    <property type="evidence" value="ECO:0007669"/>
    <property type="project" value="InterPro"/>
</dbReference>
<evidence type="ECO:0000256" key="3">
    <source>
        <dbReference type="ARBA" id="ARBA00022737"/>
    </source>
</evidence>
<dbReference type="PROSITE" id="PS50026">
    <property type="entry name" value="EGF_3"/>
    <property type="match status" value="1"/>
</dbReference>
<evidence type="ECO:0000256" key="5">
    <source>
        <dbReference type="ARBA" id="ARBA00023180"/>
    </source>
</evidence>
<dbReference type="Pfam" id="PF00008">
    <property type="entry name" value="EGF"/>
    <property type="match status" value="1"/>
</dbReference>
<reference evidence="9" key="1">
    <citation type="submission" date="2023-09" db="UniProtKB">
        <authorList>
            <consortium name="Ensembl"/>
        </authorList>
    </citation>
    <scope>IDENTIFICATION</scope>
</reference>
<organism evidence="9">
    <name type="scientific">Pundamilia nyererei</name>
    <dbReference type="NCBI Taxonomy" id="303518"/>
    <lineage>
        <taxon>Eukaryota</taxon>
        <taxon>Metazoa</taxon>
        <taxon>Chordata</taxon>
        <taxon>Craniata</taxon>
        <taxon>Vertebrata</taxon>
        <taxon>Euteleostomi</taxon>
        <taxon>Actinopterygii</taxon>
        <taxon>Neopterygii</taxon>
        <taxon>Teleostei</taxon>
        <taxon>Neoteleostei</taxon>
        <taxon>Acanthomorphata</taxon>
        <taxon>Ovalentaria</taxon>
        <taxon>Cichlomorphae</taxon>
        <taxon>Cichliformes</taxon>
        <taxon>Cichlidae</taxon>
        <taxon>African cichlids</taxon>
        <taxon>Pseudocrenilabrinae</taxon>
        <taxon>Haplochromini</taxon>
        <taxon>Pundamilia</taxon>
    </lineage>
</organism>
<dbReference type="SMART" id="SM00069">
    <property type="entry name" value="GLA"/>
    <property type="match status" value="1"/>
</dbReference>
<dbReference type="FunFam" id="4.10.740.10:FF:000001">
    <property type="entry name" value="vitamin K-dependent protein S"/>
    <property type="match status" value="1"/>
</dbReference>
<dbReference type="CDD" id="cd00054">
    <property type="entry name" value="EGF_CA"/>
    <property type="match status" value="1"/>
</dbReference>
<dbReference type="InterPro" id="IPR035972">
    <property type="entry name" value="GLA-like_dom_SF"/>
</dbReference>
<evidence type="ECO:0000256" key="6">
    <source>
        <dbReference type="PROSITE-ProRule" id="PRU00076"/>
    </source>
</evidence>
<dbReference type="SUPFAM" id="SSF57630">
    <property type="entry name" value="GLA-domain"/>
    <property type="match status" value="1"/>
</dbReference>
<evidence type="ECO:0000313" key="9">
    <source>
        <dbReference type="Ensembl" id="ENSPNYP00000017220.1"/>
    </source>
</evidence>
<dbReference type="AlphaFoldDB" id="A0A3B4G2W7"/>
<dbReference type="Pfam" id="PF14670">
    <property type="entry name" value="FXa_inhibition"/>
    <property type="match status" value="1"/>
</dbReference>
<dbReference type="PROSITE" id="PS00011">
    <property type="entry name" value="GLA_1"/>
    <property type="match status" value="1"/>
</dbReference>
<dbReference type="Gene3D" id="2.10.25.10">
    <property type="entry name" value="Laminin"/>
    <property type="match status" value="2"/>
</dbReference>
<evidence type="ECO:0000256" key="1">
    <source>
        <dbReference type="ARBA" id="ARBA00022536"/>
    </source>
</evidence>
<dbReference type="SMART" id="SM00179">
    <property type="entry name" value="EGF_CA"/>
    <property type="match status" value="1"/>
</dbReference>
<dbReference type="PANTHER" id="PTHR24278">
    <property type="entry name" value="COAGULATION FACTOR"/>
    <property type="match status" value="1"/>
</dbReference>
<dbReference type="InterPro" id="IPR017857">
    <property type="entry name" value="Coagulation_fac-like_Gla_dom"/>
</dbReference>
<feature type="domain" description="Gla" evidence="8">
    <location>
        <begin position="16"/>
        <end position="62"/>
    </location>
</feature>
<dbReference type="Ensembl" id="ENSPNYT00000017651.1">
    <property type="protein sequence ID" value="ENSPNYP00000017220.1"/>
    <property type="gene ID" value="ENSPNYG00000013035.1"/>
</dbReference>
<keyword evidence="2" id="KW-0732">Signal</keyword>
<keyword evidence="3" id="KW-0677">Repeat</keyword>
<protein>
    <submittedName>
        <fullName evidence="9">Uncharacterized protein</fullName>
    </submittedName>
</protein>